<dbReference type="Proteomes" id="UP000790787">
    <property type="component" value="Chromosome 13"/>
</dbReference>
<accession>A0AC58SIZ9</accession>
<reference evidence="2" key="2">
    <citation type="submission" date="2025-08" db="UniProtKB">
        <authorList>
            <consortium name="RefSeq"/>
        </authorList>
    </citation>
    <scope>IDENTIFICATION</scope>
    <source>
        <tissue evidence="2">Leaf</tissue>
    </source>
</reference>
<reference evidence="1" key="1">
    <citation type="journal article" date="2014" name="Nat. Commun.">
        <title>The tobacco genome sequence and its comparison with those of tomato and potato.</title>
        <authorList>
            <person name="Sierro N."/>
            <person name="Battey J.N."/>
            <person name="Ouadi S."/>
            <person name="Bakaher N."/>
            <person name="Bovet L."/>
            <person name="Willig A."/>
            <person name="Goepfert S."/>
            <person name="Peitsch M.C."/>
            <person name="Ivanov N.V."/>
        </authorList>
    </citation>
    <scope>NUCLEOTIDE SEQUENCE [LARGE SCALE GENOMIC DNA]</scope>
</reference>
<evidence type="ECO:0000313" key="2">
    <source>
        <dbReference type="RefSeq" id="XP_075084932.1"/>
    </source>
</evidence>
<proteinExistence type="predicted"/>
<gene>
    <name evidence="2" type="primary">LOC142168171</name>
</gene>
<sequence>MRAKLGINTRHKNLVHLLGFCLEGSEKILVYEYKSNGSLADILFNSETRPSWEQRMRLALDISMGILYLHEECETCIIHCNIKPHNVLVDDLWTAKISDFGLAKFLVPNQVGNQLQLKKREYLAPELQNSALISDKVDVYSYGVKLLEIICCRSNMDINVSTEDEIFLPTWDGVKTMLRVKTCAVFSHFTTRNQAFSGTKIRYKRSECRS</sequence>
<protein>
    <submittedName>
        <fullName evidence="2">G-type lectin S-receptor-like serine/threonine-protein kinase LECRK2</fullName>
    </submittedName>
</protein>
<dbReference type="RefSeq" id="XP_075084932.1">
    <property type="nucleotide sequence ID" value="XM_075228831.1"/>
</dbReference>
<name>A0AC58SIZ9_TOBAC</name>
<evidence type="ECO:0000313" key="1">
    <source>
        <dbReference type="Proteomes" id="UP000790787"/>
    </source>
</evidence>
<keyword evidence="1" id="KW-1185">Reference proteome</keyword>
<organism evidence="1 2">
    <name type="scientific">Nicotiana tabacum</name>
    <name type="common">Common tobacco</name>
    <dbReference type="NCBI Taxonomy" id="4097"/>
    <lineage>
        <taxon>Eukaryota</taxon>
        <taxon>Viridiplantae</taxon>
        <taxon>Streptophyta</taxon>
        <taxon>Embryophyta</taxon>
        <taxon>Tracheophyta</taxon>
        <taxon>Spermatophyta</taxon>
        <taxon>Magnoliopsida</taxon>
        <taxon>eudicotyledons</taxon>
        <taxon>Gunneridae</taxon>
        <taxon>Pentapetalae</taxon>
        <taxon>asterids</taxon>
        <taxon>lamiids</taxon>
        <taxon>Solanales</taxon>
        <taxon>Solanaceae</taxon>
        <taxon>Nicotianoideae</taxon>
        <taxon>Nicotianeae</taxon>
        <taxon>Nicotiana</taxon>
    </lineage>
</organism>